<dbReference type="GO" id="GO:0005886">
    <property type="term" value="C:plasma membrane"/>
    <property type="evidence" value="ECO:0007669"/>
    <property type="project" value="UniProtKB-SubCell"/>
</dbReference>
<dbReference type="NCBIfam" id="NF003652">
    <property type="entry name" value="PRK05286.2-5"/>
    <property type="match status" value="1"/>
</dbReference>
<name>A0A5S9NAY7_9GAMM</name>
<dbReference type="Gene3D" id="3.20.20.70">
    <property type="entry name" value="Aldolase class I"/>
    <property type="match status" value="1"/>
</dbReference>
<dbReference type="NCBIfam" id="NF003646">
    <property type="entry name" value="PRK05286.1-4"/>
    <property type="match status" value="1"/>
</dbReference>
<evidence type="ECO:0000256" key="12">
    <source>
        <dbReference type="ARBA" id="ARBA00048639"/>
    </source>
</evidence>
<dbReference type="InterPro" id="IPR012135">
    <property type="entry name" value="Dihydroorotate_DH_1_2"/>
</dbReference>
<dbReference type="NCBIfam" id="NF003644">
    <property type="entry name" value="PRK05286.1-1"/>
    <property type="match status" value="1"/>
</dbReference>
<dbReference type="Proteomes" id="UP000435877">
    <property type="component" value="Unassembled WGS sequence"/>
</dbReference>
<dbReference type="GO" id="GO:0044205">
    <property type="term" value="P:'de novo' UMP biosynthetic process"/>
    <property type="evidence" value="ECO:0007669"/>
    <property type="project" value="UniProtKB-UniRule"/>
</dbReference>
<gene>
    <name evidence="13 15" type="primary">pyrD</name>
    <name evidence="15" type="ORF">IHBHHGIJ_01228</name>
    <name evidence="16" type="ORF">KFEGEMFD_02968</name>
</gene>
<dbReference type="UniPathway" id="UPA00070">
    <property type="reaction ID" value="UER00946"/>
</dbReference>
<dbReference type="PANTHER" id="PTHR48109">
    <property type="entry name" value="DIHYDROOROTATE DEHYDROGENASE (QUINONE), MITOCHONDRIAL-RELATED"/>
    <property type="match status" value="1"/>
</dbReference>
<keyword evidence="17" id="KW-1185">Reference proteome</keyword>
<keyword evidence="9 13" id="KW-0665">Pyrimidine biosynthesis</keyword>
<dbReference type="FunFam" id="3.20.20.70:FF:000028">
    <property type="entry name" value="Dihydroorotate dehydrogenase (quinone)"/>
    <property type="match status" value="1"/>
</dbReference>
<comment type="catalytic activity">
    <reaction evidence="12 13">
        <text>(S)-dihydroorotate + a quinone = orotate + a quinol</text>
        <dbReference type="Rhea" id="RHEA:30187"/>
        <dbReference type="ChEBI" id="CHEBI:24646"/>
        <dbReference type="ChEBI" id="CHEBI:30839"/>
        <dbReference type="ChEBI" id="CHEBI:30864"/>
        <dbReference type="ChEBI" id="CHEBI:132124"/>
        <dbReference type="EC" id="1.3.5.2"/>
    </reaction>
</comment>
<feature type="binding site" evidence="13">
    <location>
        <begin position="317"/>
        <end position="318"/>
    </location>
    <ligand>
        <name>FMN</name>
        <dbReference type="ChEBI" id="CHEBI:58210"/>
    </ligand>
</feature>
<dbReference type="HAMAP" id="MF_00225">
    <property type="entry name" value="DHO_dh_type2"/>
    <property type="match status" value="1"/>
</dbReference>
<dbReference type="NCBIfam" id="TIGR01036">
    <property type="entry name" value="pyrD_sub2"/>
    <property type="match status" value="1"/>
</dbReference>
<evidence type="ECO:0000256" key="5">
    <source>
        <dbReference type="ARBA" id="ARBA00011245"/>
    </source>
</evidence>
<evidence type="ECO:0000256" key="8">
    <source>
        <dbReference type="ARBA" id="ARBA00022643"/>
    </source>
</evidence>
<dbReference type="EMBL" id="CACSIM010000005">
    <property type="protein sequence ID" value="CAA0114145.1"/>
    <property type="molecule type" value="Genomic_DNA"/>
</dbReference>
<dbReference type="InterPro" id="IPR050074">
    <property type="entry name" value="DHO_dehydrogenase"/>
</dbReference>
<evidence type="ECO:0000256" key="9">
    <source>
        <dbReference type="ARBA" id="ARBA00022975"/>
    </source>
</evidence>
<dbReference type="RefSeq" id="WP_159267841.1">
    <property type="nucleotide sequence ID" value="NZ_CACSIK010000001.1"/>
</dbReference>
<comment type="function">
    <text evidence="1 13">Catalyzes the conversion of dihydroorotate to orotate with quinone as electron acceptor.</text>
</comment>
<reference evidence="17 18" key="1">
    <citation type="submission" date="2019-11" db="EMBL/GenBank/DDBJ databases">
        <authorList>
            <person name="Holert J."/>
        </authorList>
    </citation>
    <scope>NUCLEOTIDE SEQUENCE [LARGE SCALE GENOMIC DNA]</scope>
    <source>
        <strain evidence="16">BC3_2A</strain>
        <strain evidence="15">SB11_1A</strain>
    </source>
</reference>
<keyword evidence="11 13" id="KW-0472">Membrane</keyword>
<organism evidence="15 17">
    <name type="scientific">Zhongshania aliphaticivorans</name>
    <dbReference type="NCBI Taxonomy" id="1470434"/>
    <lineage>
        <taxon>Bacteria</taxon>
        <taxon>Pseudomonadati</taxon>
        <taxon>Pseudomonadota</taxon>
        <taxon>Gammaproteobacteria</taxon>
        <taxon>Cellvibrionales</taxon>
        <taxon>Spongiibacteraceae</taxon>
        <taxon>Zhongshania</taxon>
    </lineage>
</organism>
<evidence type="ECO:0000256" key="13">
    <source>
        <dbReference type="HAMAP-Rule" id="MF_00225"/>
    </source>
</evidence>
<dbReference type="CDD" id="cd04738">
    <property type="entry name" value="DHOD_2_like"/>
    <property type="match status" value="1"/>
</dbReference>
<dbReference type="Proteomes" id="UP000439591">
    <property type="component" value="Unassembled WGS sequence"/>
</dbReference>
<dbReference type="GO" id="GO:0106430">
    <property type="term" value="F:dihydroorotate dehydrogenase (quinone) activity"/>
    <property type="evidence" value="ECO:0007669"/>
    <property type="project" value="UniProtKB-EC"/>
</dbReference>
<evidence type="ECO:0000256" key="10">
    <source>
        <dbReference type="ARBA" id="ARBA00023002"/>
    </source>
</evidence>
<evidence type="ECO:0000256" key="1">
    <source>
        <dbReference type="ARBA" id="ARBA00003125"/>
    </source>
</evidence>
<keyword evidence="8 13" id="KW-0288">FMN</keyword>
<dbReference type="InterPro" id="IPR013785">
    <property type="entry name" value="Aldolase_TIM"/>
</dbReference>
<sequence length="342" mass="36313">MYSVLRRLLFCLPTETSHHLSLASVSLLQKCGLSRLVSKPLLPLPRTVMGIEFPNPVGLAAGLDKDAKHINGLSALGFGFIEVGTVTPKPQPGNPQPRLFRLPEAEAIINRMGFNNLGLDHLLAQVKASGYQGVLGINIGKNKDTPADKAVDDYLLCLRGVYPYASYVTVNLSSPNTPGLRDLQFGQPLIDLLSTLKKEQLALAEQHGRYIPMAVKIAPDMAEDDIRRVAEVFVEQGMDGVIATNTTIARDAVAGLANGDEQGGLSGKPVRDSSTKVVQILADALQGRLPIIGVGGISDGDSAAEKIAAGASLVQIYTGFIYRGPSLISEAAEAIAKVEKLA</sequence>
<feature type="binding site" evidence="13">
    <location>
        <position position="244"/>
    </location>
    <ligand>
        <name>FMN</name>
        <dbReference type="ChEBI" id="CHEBI:58210"/>
    </ligand>
</feature>
<dbReference type="InterPro" id="IPR001295">
    <property type="entry name" value="Dihydroorotate_DH_CS"/>
</dbReference>
<proteinExistence type="inferred from homology"/>
<keyword evidence="10 13" id="KW-0560">Oxidoreductase</keyword>
<evidence type="ECO:0000259" key="14">
    <source>
        <dbReference type="Pfam" id="PF01180"/>
    </source>
</evidence>
<evidence type="ECO:0000256" key="3">
    <source>
        <dbReference type="ARBA" id="ARBA00005161"/>
    </source>
</evidence>
<evidence type="ECO:0000256" key="11">
    <source>
        <dbReference type="ARBA" id="ARBA00023136"/>
    </source>
</evidence>
<dbReference type="InterPro" id="IPR005720">
    <property type="entry name" value="Dihydroorotate_DH_cat"/>
</dbReference>
<feature type="active site" description="Nucleophile" evidence="13">
    <location>
        <position position="174"/>
    </location>
</feature>
<evidence type="ECO:0000313" key="18">
    <source>
        <dbReference type="Proteomes" id="UP000439591"/>
    </source>
</evidence>
<evidence type="ECO:0000256" key="2">
    <source>
        <dbReference type="ARBA" id="ARBA00004202"/>
    </source>
</evidence>
<evidence type="ECO:0000256" key="4">
    <source>
        <dbReference type="ARBA" id="ARBA00005359"/>
    </source>
</evidence>
<dbReference type="EMBL" id="CACSIK010000001">
    <property type="protein sequence ID" value="CAA0087149.1"/>
    <property type="molecule type" value="Genomic_DNA"/>
</dbReference>
<feature type="binding site" evidence="13">
    <location>
        <position position="85"/>
    </location>
    <ligand>
        <name>FMN</name>
        <dbReference type="ChEBI" id="CHEBI:58210"/>
    </ligand>
</feature>
<dbReference type="InterPro" id="IPR005719">
    <property type="entry name" value="Dihydroorotate_DH_2"/>
</dbReference>
<keyword evidence="6 13" id="KW-1003">Cell membrane</keyword>
<accession>A0A5S9NAY7</accession>
<dbReference type="OrthoDB" id="9802377at2"/>
<dbReference type="AlphaFoldDB" id="A0A5S9NAY7"/>
<dbReference type="Pfam" id="PF01180">
    <property type="entry name" value="DHO_dh"/>
    <property type="match status" value="1"/>
</dbReference>
<dbReference type="PROSITE" id="PS00911">
    <property type="entry name" value="DHODEHASE_1"/>
    <property type="match status" value="1"/>
</dbReference>
<dbReference type="PIRSF" id="PIRSF000164">
    <property type="entry name" value="DHO_oxidase"/>
    <property type="match status" value="1"/>
</dbReference>
<evidence type="ECO:0000313" key="16">
    <source>
        <dbReference type="EMBL" id="CAA0114145.1"/>
    </source>
</evidence>
<feature type="binding site" evidence="13">
    <location>
        <position position="216"/>
    </location>
    <ligand>
        <name>FMN</name>
        <dbReference type="ChEBI" id="CHEBI:58210"/>
    </ligand>
</feature>
<evidence type="ECO:0000313" key="15">
    <source>
        <dbReference type="EMBL" id="CAA0087149.1"/>
    </source>
</evidence>
<feature type="binding site" evidence="13">
    <location>
        <position position="171"/>
    </location>
    <ligand>
        <name>FMN</name>
        <dbReference type="ChEBI" id="CHEBI:58210"/>
    </ligand>
</feature>
<feature type="binding site" evidence="13">
    <location>
        <position position="176"/>
    </location>
    <ligand>
        <name>substrate</name>
    </ligand>
</feature>
<protein>
    <recommendedName>
        <fullName evidence="13">Dihydroorotate dehydrogenase (quinone)</fullName>
        <ecNumber evidence="13">1.3.5.2</ecNumber>
    </recommendedName>
    <alternativeName>
        <fullName evidence="13">DHOdehase</fullName>
        <shortName evidence="13">DHOD</shortName>
        <shortName evidence="13">DHODase</shortName>
    </alternativeName>
    <alternativeName>
        <fullName evidence="13">Dihydroorotate oxidase</fullName>
    </alternativeName>
</protein>
<evidence type="ECO:0000256" key="7">
    <source>
        <dbReference type="ARBA" id="ARBA00022630"/>
    </source>
</evidence>
<feature type="binding site" evidence="13">
    <location>
        <position position="65"/>
    </location>
    <ligand>
        <name>substrate</name>
    </ligand>
</feature>
<feature type="binding site" evidence="13">
    <location>
        <position position="138"/>
    </location>
    <ligand>
        <name>FMN</name>
        <dbReference type="ChEBI" id="CHEBI:58210"/>
    </ligand>
</feature>
<feature type="binding site" evidence="13">
    <location>
        <position position="267"/>
    </location>
    <ligand>
        <name>FMN</name>
        <dbReference type="ChEBI" id="CHEBI:58210"/>
    </ligand>
</feature>
<evidence type="ECO:0000256" key="6">
    <source>
        <dbReference type="ARBA" id="ARBA00022475"/>
    </source>
</evidence>
<feature type="binding site" evidence="13">
    <location>
        <position position="171"/>
    </location>
    <ligand>
        <name>substrate</name>
    </ligand>
</feature>
<feature type="binding site" evidence="13">
    <location>
        <begin position="110"/>
        <end position="114"/>
    </location>
    <ligand>
        <name>substrate</name>
    </ligand>
</feature>
<dbReference type="GO" id="GO:0006207">
    <property type="term" value="P:'de novo' pyrimidine nucleobase biosynthetic process"/>
    <property type="evidence" value="ECO:0007669"/>
    <property type="project" value="UniProtKB-UniRule"/>
</dbReference>
<feature type="binding site" evidence="13">
    <location>
        <position position="296"/>
    </location>
    <ligand>
        <name>FMN</name>
        <dbReference type="ChEBI" id="CHEBI:58210"/>
    </ligand>
</feature>
<dbReference type="SUPFAM" id="SSF51395">
    <property type="entry name" value="FMN-linked oxidoreductases"/>
    <property type="match status" value="1"/>
</dbReference>
<comment type="similarity">
    <text evidence="4 13">Belongs to the dihydroorotate dehydrogenase family. Type 2 subfamily.</text>
</comment>
<dbReference type="PANTHER" id="PTHR48109:SF4">
    <property type="entry name" value="DIHYDROOROTATE DEHYDROGENASE (QUINONE), MITOCHONDRIAL"/>
    <property type="match status" value="1"/>
</dbReference>
<feature type="binding site" evidence="13">
    <location>
        <begin position="245"/>
        <end position="246"/>
    </location>
    <ligand>
        <name>substrate</name>
    </ligand>
</feature>
<dbReference type="NCBIfam" id="NF003645">
    <property type="entry name" value="PRK05286.1-2"/>
    <property type="match status" value="1"/>
</dbReference>
<comment type="subcellular location">
    <subcellularLocation>
        <location evidence="2 13">Cell membrane</location>
        <topology evidence="2 13">Peripheral membrane protein</topology>
    </subcellularLocation>
</comment>
<dbReference type="GO" id="GO:0005737">
    <property type="term" value="C:cytoplasm"/>
    <property type="evidence" value="ECO:0007669"/>
    <property type="project" value="InterPro"/>
</dbReference>
<evidence type="ECO:0000313" key="17">
    <source>
        <dbReference type="Proteomes" id="UP000435877"/>
    </source>
</evidence>
<comment type="cofactor">
    <cofactor evidence="13">
        <name>FMN</name>
        <dbReference type="ChEBI" id="CHEBI:58210"/>
    </cofactor>
    <text evidence="13">Binds 1 FMN per subunit.</text>
</comment>
<dbReference type="PROSITE" id="PS00912">
    <property type="entry name" value="DHODEHASE_2"/>
    <property type="match status" value="1"/>
</dbReference>
<feature type="binding site" evidence="13">
    <location>
        <begin position="61"/>
        <end position="65"/>
    </location>
    <ligand>
        <name>FMN</name>
        <dbReference type="ChEBI" id="CHEBI:58210"/>
    </ligand>
</feature>
<feature type="domain" description="Dihydroorotate dehydrogenase catalytic" evidence="14">
    <location>
        <begin position="46"/>
        <end position="336"/>
    </location>
</feature>
<comment type="subunit">
    <text evidence="5 13">Monomer.</text>
</comment>
<keyword evidence="7 13" id="KW-0285">Flavoprotein</keyword>
<dbReference type="EC" id="1.3.5.2" evidence="13"/>
<comment type="pathway">
    <text evidence="3 13">Pyrimidine metabolism; UMP biosynthesis via de novo pathway; orotate from (S)-dihydroorotate (quinone route): step 1/1.</text>
</comment>